<keyword evidence="7" id="KW-1133">Transmembrane helix</keyword>
<dbReference type="GO" id="GO:0000032">
    <property type="term" value="P:cell wall mannoprotein biosynthetic process"/>
    <property type="evidence" value="ECO:0007669"/>
    <property type="project" value="TreeGrafter"/>
</dbReference>
<dbReference type="SUPFAM" id="SSF53448">
    <property type="entry name" value="Nucleotide-diphospho-sugar transferases"/>
    <property type="match status" value="1"/>
</dbReference>
<sequence>MRYARRLLRRLSDALEDVSALVPAALIALCFTAYLIMTAIRAQQAALVSHQDRDTVTDATFHQGCVDIAGYQASPDYYRQNATFLMLARNSELPDVLESLNSIEEHFNQWYHYPFTFLNDEEFSPEFRQAVAQVVSADVSFGTLSQDHWDLPHEGYSDSQAQEALDQQGDRGILYGSNAAYHKMCRFFSGAFYKHPLVRSYQWYWRLEPGVRFFCDLTYDPFFEMQLKGKRYGFTILISELYDTVPRLFRTTLRFVQEQHVPVGSLWRLFTYDYHMVSGIGSDLASFINHPHQILDEITTNITVQTLLDRGLANFSAGLRPLIKRARRKVPLSEDKFDDQEYNLCHFWSNFEIARVDLFDNDLYRRYFDYLDAAGGFWLERWGDAPVHSLGLALMLNLSDVHYFRDIGYKHSSLHHCPKNAPQQTDVFNQYYATDPKWDRHNPKYDKALDTGTGCRCKCPEKQGVEDRASYCQHVWHDNVKAIDPMEPRKALYKFSDIYAQAKEKFLIEHHRELHRGDDTAGD</sequence>
<dbReference type="InterPro" id="IPR002685">
    <property type="entry name" value="Glyco_trans_15"/>
</dbReference>
<evidence type="ECO:0000256" key="6">
    <source>
        <dbReference type="PIRSR" id="PIRSR018153-1"/>
    </source>
</evidence>
<keyword evidence="3" id="KW-0328">Glycosyltransferase</keyword>
<comment type="similarity">
    <text evidence="2">Belongs to the glycosyltransferase 15 family.</text>
</comment>
<keyword evidence="9" id="KW-1185">Reference proteome</keyword>
<protein>
    <recommendedName>
        <fullName evidence="10">Mannosyltransferase</fullName>
    </recommendedName>
</protein>
<reference evidence="8 9" key="1">
    <citation type="journal article" date="2023" name="Elife">
        <title>Identification of key yeast species and microbe-microbe interactions impacting larval growth of Drosophila in the wild.</title>
        <authorList>
            <person name="Mure A."/>
            <person name="Sugiura Y."/>
            <person name="Maeda R."/>
            <person name="Honda K."/>
            <person name="Sakurai N."/>
            <person name="Takahashi Y."/>
            <person name="Watada M."/>
            <person name="Katoh T."/>
            <person name="Gotoh A."/>
            <person name="Gotoh Y."/>
            <person name="Taniguchi I."/>
            <person name="Nakamura K."/>
            <person name="Hayashi T."/>
            <person name="Katayama T."/>
            <person name="Uemura T."/>
            <person name="Hattori Y."/>
        </authorList>
    </citation>
    <scope>NUCLEOTIDE SEQUENCE [LARGE SCALE GENOMIC DNA]</scope>
    <source>
        <strain evidence="8 9">KH-74</strain>
    </source>
</reference>
<dbReference type="Proteomes" id="UP001377567">
    <property type="component" value="Unassembled WGS sequence"/>
</dbReference>
<dbReference type="PIRSF" id="PIRSF018153">
    <property type="entry name" value="Glyco_trans_15"/>
    <property type="match status" value="1"/>
</dbReference>
<evidence type="ECO:0000256" key="2">
    <source>
        <dbReference type="ARBA" id="ARBA00007677"/>
    </source>
</evidence>
<comment type="subcellular location">
    <subcellularLocation>
        <location evidence="1">Membrane</location>
        <topology evidence="1">Single-pass type II membrane protein</topology>
    </subcellularLocation>
</comment>
<proteinExistence type="inferred from homology"/>
<keyword evidence="5" id="KW-0735">Signal-anchor</keyword>
<dbReference type="GO" id="GO:0000026">
    <property type="term" value="F:alpha-1,2-mannosyltransferase activity"/>
    <property type="evidence" value="ECO:0007669"/>
    <property type="project" value="TreeGrafter"/>
</dbReference>
<dbReference type="PANTHER" id="PTHR31121:SF2">
    <property type="entry name" value="MANNOSYLTRANSFERASE KTR5-RELATED"/>
    <property type="match status" value="1"/>
</dbReference>
<dbReference type="Pfam" id="PF01793">
    <property type="entry name" value="Glyco_transf_15"/>
    <property type="match status" value="2"/>
</dbReference>
<dbReference type="EMBL" id="BTGD01000010">
    <property type="protein sequence ID" value="GMM56829.1"/>
    <property type="molecule type" value="Genomic_DNA"/>
</dbReference>
<evidence type="ECO:0000256" key="1">
    <source>
        <dbReference type="ARBA" id="ARBA00004606"/>
    </source>
</evidence>
<accession>A0AAV5RZ01</accession>
<dbReference type="InterPro" id="IPR029044">
    <property type="entry name" value="Nucleotide-diphossugar_trans"/>
</dbReference>
<evidence type="ECO:0000313" key="8">
    <source>
        <dbReference type="EMBL" id="GMM56829.1"/>
    </source>
</evidence>
<keyword evidence="7" id="KW-0472">Membrane</keyword>
<dbReference type="AlphaFoldDB" id="A0AAV5RZ01"/>
<comment type="caution">
    <text evidence="8">The sequence shown here is derived from an EMBL/GenBank/DDBJ whole genome shotgun (WGS) entry which is preliminary data.</text>
</comment>
<evidence type="ECO:0000313" key="9">
    <source>
        <dbReference type="Proteomes" id="UP001377567"/>
    </source>
</evidence>
<dbReference type="GO" id="GO:0005794">
    <property type="term" value="C:Golgi apparatus"/>
    <property type="evidence" value="ECO:0007669"/>
    <property type="project" value="TreeGrafter"/>
</dbReference>
<evidence type="ECO:0000256" key="4">
    <source>
        <dbReference type="ARBA" id="ARBA00022679"/>
    </source>
</evidence>
<feature type="active site" description="Nucleophile" evidence="6">
    <location>
        <position position="352"/>
    </location>
</feature>
<keyword evidence="4" id="KW-0808">Transferase</keyword>
<dbReference type="GO" id="GO:0006487">
    <property type="term" value="P:protein N-linked glycosylation"/>
    <property type="evidence" value="ECO:0007669"/>
    <property type="project" value="TreeGrafter"/>
</dbReference>
<evidence type="ECO:0000256" key="5">
    <source>
        <dbReference type="ARBA" id="ARBA00022968"/>
    </source>
</evidence>
<feature type="transmembrane region" description="Helical" evidence="7">
    <location>
        <begin position="20"/>
        <end position="40"/>
    </location>
</feature>
<evidence type="ECO:0000256" key="7">
    <source>
        <dbReference type="SAM" id="Phobius"/>
    </source>
</evidence>
<evidence type="ECO:0000256" key="3">
    <source>
        <dbReference type="ARBA" id="ARBA00022676"/>
    </source>
</evidence>
<gene>
    <name evidence="8" type="ORF">DAKH74_034450</name>
</gene>
<keyword evidence="7" id="KW-0812">Transmembrane</keyword>
<name>A0AAV5RZ01_MAUHU</name>
<organism evidence="8 9">
    <name type="scientific">Maudiozyma humilis</name>
    <name type="common">Sour dough yeast</name>
    <name type="synonym">Kazachstania humilis</name>
    <dbReference type="NCBI Taxonomy" id="51915"/>
    <lineage>
        <taxon>Eukaryota</taxon>
        <taxon>Fungi</taxon>
        <taxon>Dikarya</taxon>
        <taxon>Ascomycota</taxon>
        <taxon>Saccharomycotina</taxon>
        <taxon>Saccharomycetes</taxon>
        <taxon>Saccharomycetales</taxon>
        <taxon>Saccharomycetaceae</taxon>
        <taxon>Maudiozyma</taxon>
    </lineage>
</organism>
<dbReference type="Gene3D" id="3.90.550.10">
    <property type="entry name" value="Spore Coat Polysaccharide Biosynthesis Protein SpsA, Chain A"/>
    <property type="match status" value="1"/>
</dbReference>
<dbReference type="PANTHER" id="PTHR31121">
    <property type="entry name" value="ALPHA-1,2 MANNOSYLTRANSFERASE KTR1"/>
    <property type="match status" value="1"/>
</dbReference>
<dbReference type="GO" id="GO:0016020">
    <property type="term" value="C:membrane"/>
    <property type="evidence" value="ECO:0007669"/>
    <property type="project" value="UniProtKB-SubCell"/>
</dbReference>
<evidence type="ECO:0008006" key="10">
    <source>
        <dbReference type="Google" id="ProtNLM"/>
    </source>
</evidence>